<dbReference type="EMBL" id="JAAARO010000021">
    <property type="protein sequence ID" value="KAF5729002.1"/>
    <property type="molecule type" value="Genomic_DNA"/>
</dbReference>
<dbReference type="PANTHER" id="PTHR27006:SF596">
    <property type="entry name" value="PROTEIN KINASE DOMAIN-CONTAINING PROTEIN"/>
    <property type="match status" value="1"/>
</dbReference>
<evidence type="ECO:0000313" key="1">
    <source>
        <dbReference type="EMBL" id="KAF5729002.1"/>
    </source>
</evidence>
<protein>
    <recommendedName>
        <fullName evidence="3">S-locus receptor kinase C-terminal domain-containing protein</fullName>
    </recommendedName>
</protein>
<comment type="caution">
    <text evidence="1">The sequence shown here is derived from an EMBL/GenBank/DDBJ whole genome shotgun (WGS) entry which is preliminary data.</text>
</comment>
<dbReference type="InParanoid" id="A0A7J7C4F5"/>
<evidence type="ECO:0008006" key="3">
    <source>
        <dbReference type="Google" id="ProtNLM"/>
    </source>
</evidence>
<name>A0A7J7C4F5_TRIWF</name>
<keyword evidence="2" id="KW-1185">Reference proteome</keyword>
<dbReference type="Proteomes" id="UP000593562">
    <property type="component" value="Unassembled WGS sequence"/>
</dbReference>
<dbReference type="InterPro" id="IPR011009">
    <property type="entry name" value="Kinase-like_dom_sf"/>
</dbReference>
<dbReference type="AlphaFoldDB" id="A0A7J7C4F5"/>
<accession>A0A7J7C4F5</accession>
<organism evidence="1 2">
    <name type="scientific">Tripterygium wilfordii</name>
    <name type="common">Thunder God vine</name>
    <dbReference type="NCBI Taxonomy" id="458696"/>
    <lineage>
        <taxon>Eukaryota</taxon>
        <taxon>Viridiplantae</taxon>
        <taxon>Streptophyta</taxon>
        <taxon>Embryophyta</taxon>
        <taxon>Tracheophyta</taxon>
        <taxon>Spermatophyta</taxon>
        <taxon>Magnoliopsida</taxon>
        <taxon>eudicotyledons</taxon>
        <taxon>Gunneridae</taxon>
        <taxon>Pentapetalae</taxon>
        <taxon>rosids</taxon>
        <taxon>fabids</taxon>
        <taxon>Celastrales</taxon>
        <taxon>Celastraceae</taxon>
        <taxon>Tripterygium</taxon>
    </lineage>
</organism>
<sequence>MLEIISGQKNRGFYNLQNSQGLLPYAWKLWIEGKGLELIDPDIVCTCPISDALRWINIALLCVQDDPADRPTMSNVALMLGSNSVTIATSTPYG</sequence>
<dbReference type="PANTHER" id="PTHR27006">
    <property type="entry name" value="PROMASTIGOTE SURFACE ANTIGEN PROTEIN PSA"/>
    <property type="match status" value="1"/>
</dbReference>
<proteinExistence type="predicted"/>
<dbReference type="Gene3D" id="1.10.510.10">
    <property type="entry name" value="Transferase(Phosphotransferase) domain 1"/>
    <property type="match status" value="1"/>
</dbReference>
<gene>
    <name evidence="1" type="ORF">HS088_TW21G01159</name>
</gene>
<evidence type="ECO:0000313" key="2">
    <source>
        <dbReference type="Proteomes" id="UP000593562"/>
    </source>
</evidence>
<dbReference type="SUPFAM" id="SSF56112">
    <property type="entry name" value="Protein kinase-like (PK-like)"/>
    <property type="match status" value="1"/>
</dbReference>
<reference evidence="1 2" key="1">
    <citation type="journal article" date="2020" name="Nat. Commun.">
        <title>Genome of Tripterygium wilfordii and identification of cytochrome P450 involved in triptolide biosynthesis.</title>
        <authorList>
            <person name="Tu L."/>
            <person name="Su P."/>
            <person name="Zhang Z."/>
            <person name="Gao L."/>
            <person name="Wang J."/>
            <person name="Hu T."/>
            <person name="Zhou J."/>
            <person name="Zhang Y."/>
            <person name="Zhao Y."/>
            <person name="Liu Y."/>
            <person name="Song Y."/>
            <person name="Tong Y."/>
            <person name="Lu Y."/>
            <person name="Yang J."/>
            <person name="Xu C."/>
            <person name="Jia M."/>
            <person name="Peters R.J."/>
            <person name="Huang L."/>
            <person name="Gao W."/>
        </authorList>
    </citation>
    <scope>NUCLEOTIDE SEQUENCE [LARGE SCALE GENOMIC DNA]</scope>
    <source>
        <strain evidence="2">cv. XIE 37</strain>
        <tissue evidence="1">Leaf</tissue>
    </source>
</reference>